<dbReference type="Proteomes" id="UP000325787">
    <property type="component" value="Chromosome"/>
</dbReference>
<keyword evidence="2" id="KW-0472">Membrane</keyword>
<reference evidence="5" key="1">
    <citation type="journal article" date="2021" name="Curr. Microbiol.">
        <title>Complete genome of nocamycin-producing strain Saccharothrix syringae NRRL B-16468 reveals the biosynthetic potential for secondary metabolites.</title>
        <authorList>
            <person name="Mo X."/>
            <person name="Yang S."/>
        </authorList>
    </citation>
    <scope>NUCLEOTIDE SEQUENCE [LARGE SCALE GENOMIC DNA]</scope>
    <source>
        <strain evidence="5">ATCC 51364 / DSM 43886 / JCM 6844 / KCTC 9398 / NBRC 14523 / NRRL B-16468 / INA 2240</strain>
    </source>
</reference>
<evidence type="ECO:0000313" key="5">
    <source>
        <dbReference type="Proteomes" id="UP000325787"/>
    </source>
</evidence>
<feature type="compositionally biased region" description="Pro residues" evidence="1">
    <location>
        <begin position="182"/>
        <end position="192"/>
    </location>
</feature>
<feature type="transmembrane region" description="Helical" evidence="2">
    <location>
        <begin position="309"/>
        <end position="332"/>
    </location>
</feature>
<keyword evidence="2" id="KW-0812">Transmembrane</keyword>
<keyword evidence="3" id="KW-0732">Signal</keyword>
<protein>
    <submittedName>
        <fullName evidence="4">Uncharacterized protein</fullName>
    </submittedName>
</protein>
<name>A0A5Q0HD40_SACSY</name>
<dbReference type="EMBL" id="CP034550">
    <property type="protein sequence ID" value="QFZ23875.1"/>
    <property type="molecule type" value="Genomic_DNA"/>
</dbReference>
<dbReference type="KEGG" id="ssyi:EKG83_46270"/>
<proteinExistence type="predicted"/>
<keyword evidence="2" id="KW-1133">Transmembrane helix</keyword>
<dbReference type="RefSeq" id="WP_033428229.1">
    <property type="nucleotide sequence ID" value="NZ_CP034550.1"/>
</dbReference>
<sequence>MRTRLTRLLGAAAAVVAVGTTGLATGSGTAAAAAPVVVGTCAATVRGEPGTPLALGTGAVLDPLVNLVRAVPLLGPPLAEPFKQAFAALPPIPIGSIPVGGGVITGGEIANRVNAELVKLPLLGPVITTLTGSVQAELAKVCSVTVQAVNNVATTVQDGSKALADASQQAVGQVVPTLPGAKPAPTPAPGTPPQTGRPGGGVPGTGDPGTAPGRQSPFTPVGGVGALDLPLYGANPWGGNFGRVPLFNYGSLPFAVPGRYAPSPGVRYGGGVSGYRPGYELPTTGDVDGVQTAGHAQALPGVGRMGGGVAAPVLLAVLMLACVTGALVRTWVLRRAVA</sequence>
<evidence type="ECO:0000256" key="1">
    <source>
        <dbReference type="SAM" id="MobiDB-lite"/>
    </source>
</evidence>
<gene>
    <name evidence="4" type="ORF">EKG83_46270</name>
</gene>
<organism evidence="4 5">
    <name type="scientific">Saccharothrix syringae</name>
    <name type="common">Nocardiopsis syringae</name>
    <dbReference type="NCBI Taxonomy" id="103733"/>
    <lineage>
        <taxon>Bacteria</taxon>
        <taxon>Bacillati</taxon>
        <taxon>Actinomycetota</taxon>
        <taxon>Actinomycetes</taxon>
        <taxon>Pseudonocardiales</taxon>
        <taxon>Pseudonocardiaceae</taxon>
        <taxon>Saccharothrix</taxon>
    </lineage>
</organism>
<evidence type="ECO:0000256" key="3">
    <source>
        <dbReference type="SAM" id="SignalP"/>
    </source>
</evidence>
<dbReference type="OrthoDB" id="3691936at2"/>
<keyword evidence="5" id="KW-1185">Reference proteome</keyword>
<feature type="signal peptide" evidence="3">
    <location>
        <begin position="1"/>
        <end position="32"/>
    </location>
</feature>
<feature type="compositionally biased region" description="Gly residues" evidence="1">
    <location>
        <begin position="197"/>
        <end position="207"/>
    </location>
</feature>
<evidence type="ECO:0000313" key="4">
    <source>
        <dbReference type="EMBL" id="QFZ23875.1"/>
    </source>
</evidence>
<dbReference type="AlphaFoldDB" id="A0A5Q0HD40"/>
<feature type="region of interest" description="Disordered" evidence="1">
    <location>
        <begin position="176"/>
        <end position="220"/>
    </location>
</feature>
<accession>A0A5Q0HD40</accession>
<feature type="chain" id="PRO_5038895958" evidence="3">
    <location>
        <begin position="33"/>
        <end position="338"/>
    </location>
</feature>
<evidence type="ECO:0000256" key="2">
    <source>
        <dbReference type="SAM" id="Phobius"/>
    </source>
</evidence>